<sequence length="65" mass="7299">MNDVSAMEYYRVREGRERAMARASANPKVAAIHFEMAQRYAELIALGSVSRYMRVVTMPGMTVSA</sequence>
<gene>
    <name evidence="1" type="ORF">ABC969_00735</name>
</gene>
<keyword evidence="2" id="KW-1185">Reference proteome</keyword>
<dbReference type="Proteomes" id="UP001404104">
    <property type="component" value="Unassembled WGS sequence"/>
</dbReference>
<reference evidence="1 2" key="1">
    <citation type="submission" date="2024-05" db="EMBL/GenBank/DDBJ databases">
        <authorList>
            <person name="Liu Q."/>
            <person name="Xin Y.-H."/>
        </authorList>
    </citation>
    <scope>NUCLEOTIDE SEQUENCE [LARGE SCALE GENOMIC DNA]</scope>
    <source>
        <strain evidence="1 2">CGMCC 1.15349</strain>
    </source>
</reference>
<proteinExistence type="predicted"/>
<evidence type="ECO:0000313" key="1">
    <source>
        <dbReference type="EMBL" id="MEN2784943.1"/>
    </source>
</evidence>
<protein>
    <submittedName>
        <fullName evidence="1">Uncharacterized protein</fullName>
    </submittedName>
</protein>
<dbReference type="EMBL" id="JBDIMF010000001">
    <property type="protein sequence ID" value="MEN2784943.1"/>
    <property type="molecule type" value="Genomic_DNA"/>
</dbReference>
<organism evidence="1 2">
    <name type="scientific">Sphingomonas qilianensis</name>
    <dbReference type="NCBI Taxonomy" id="1736690"/>
    <lineage>
        <taxon>Bacteria</taxon>
        <taxon>Pseudomonadati</taxon>
        <taxon>Pseudomonadota</taxon>
        <taxon>Alphaproteobacteria</taxon>
        <taxon>Sphingomonadales</taxon>
        <taxon>Sphingomonadaceae</taxon>
        <taxon>Sphingomonas</taxon>
    </lineage>
</organism>
<evidence type="ECO:0000313" key="2">
    <source>
        <dbReference type="Proteomes" id="UP001404104"/>
    </source>
</evidence>
<dbReference type="RefSeq" id="WP_345862322.1">
    <property type="nucleotide sequence ID" value="NZ_JBDIMF010000001.1"/>
</dbReference>
<name>A0ABU9XNY0_9SPHN</name>
<comment type="caution">
    <text evidence="1">The sequence shown here is derived from an EMBL/GenBank/DDBJ whole genome shotgun (WGS) entry which is preliminary data.</text>
</comment>
<accession>A0ABU9XNY0</accession>